<keyword evidence="8" id="KW-0597">Phosphoprotein</keyword>
<dbReference type="Ensembl" id="ENSCABT00000026011.1">
    <property type="protein sequence ID" value="ENSCABP00000023738.1"/>
    <property type="gene ID" value="ENSCABG00000016789.1"/>
</dbReference>
<dbReference type="CDD" id="cd14082">
    <property type="entry name" value="STKc_PKD"/>
    <property type="match status" value="1"/>
</dbReference>
<dbReference type="InterPro" id="IPR008271">
    <property type="entry name" value="Ser/Thr_kinase_AS"/>
</dbReference>
<dbReference type="SUPFAM" id="SSF56112">
    <property type="entry name" value="Protein kinase-like (PK-like)"/>
    <property type="match status" value="1"/>
</dbReference>
<dbReference type="Gene3D" id="3.30.200.20">
    <property type="entry name" value="Phosphorylase Kinase, domain 1"/>
    <property type="match status" value="1"/>
</dbReference>
<keyword evidence="27" id="KW-1185">Reference proteome</keyword>
<name>A0A8C0IXE6_CHEAB</name>
<dbReference type="SMART" id="SM00220">
    <property type="entry name" value="S_TKc"/>
    <property type="match status" value="1"/>
</dbReference>
<dbReference type="PROSITE" id="PS00108">
    <property type="entry name" value="PROTEIN_KINASE_ST"/>
    <property type="match status" value="1"/>
</dbReference>
<dbReference type="Pfam" id="PF00069">
    <property type="entry name" value="Pkinase"/>
    <property type="match status" value="1"/>
</dbReference>
<dbReference type="GO" id="GO:0016020">
    <property type="term" value="C:membrane"/>
    <property type="evidence" value="ECO:0007669"/>
    <property type="project" value="UniProtKB-SubCell"/>
</dbReference>
<dbReference type="GO" id="GO:0007200">
    <property type="term" value="P:phospholipase C-activating G protein-coupled receptor signaling pathway"/>
    <property type="evidence" value="ECO:0007669"/>
    <property type="project" value="TreeGrafter"/>
</dbReference>
<gene>
    <name evidence="26" type="primary">PRKD3</name>
</gene>
<evidence type="ECO:0000313" key="26">
    <source>
        <dbReference type="Ensembl" id="ENSCABP00000023738.1"/>
    </source>
</evidence>
<dbReference type="Pfam" id="PF25525">
    <property type="entry name" value="Ubiquitin_PRKD1_N"/>
    <property type="match status" value="1"/>
</dbReference>
<dbReference type="Gene3D" id="3.30.60.20">
    <property type="match status" value="2"/>
</dbReference>
<evidence type="ECO:0000259" key="25">
    <source>
        <dbReference type="PROSITE" id="PS50081"/>
    </source>
</evidence>
<keyword evidence="12 21" id="KW-0547">Nucleotide-binding</keyword>
<keyword evidence="16 21" id="KW-0067">ATP-binding</keyword>
<evidence type="ECO:0000256" key="20">
    <source>
        <dbReference type="PIRSR" id="PIRSR000552-1"/>
    </source>
</evidence>
<keyword evidence="14" id="KW-0418">Kinase</keyword>
<evidence type="ECO:0000259" key="24">
    <source>
        <dbReference type="PROSITE" id="PS50011"/>
    </source>
</evidence>
<evidence type="ECO:0000256" key="19">
    <source>
        <dbReference type="ARBA" id="ARBA00047272"/>
    </source>
</evidence>
<dbReference type="InterPro" id="IPR011009">
    <property type="entry name" value="Kinase-like_dom_sf"/>
</dbReference>
<dbReference type="PRINTS" id="PR00008">
    <property type="entry name" value="DAGPEDOMAIN"/>
</dbReference>
<dbReference type="InterPro" id="IPR002219">
    <property type="entry name" value="PKC_DAG/PE"/>
</dbReference>
<dbReference type="SMART" id="SM00109">
    <property type="entry name" value="C1"/>
    <property type="match status" value="2"/>
</dbReference>
<dbReference type="GO" id="GO:0004697">
    <property type="term" value="F:diacylglycerol-dependent serine/threonine kinase activity"/>
    <property type="evidence" value="ECO:0007669"/>
    <property type="project" value="UniProtKB-EC"/>
</dbReference>
<dbReference type="InterPro" id="IPR046349">
    <property type="entry name" value="C1-like_sf"/>
</dbReference>
<evidence type="ECO:0000256" key="10">
    <source>
        <dbReference type="ARBA" id="ARBA00022723"/>
    </source>
</evidence>
<evidence type="ECO:0000256" key="1">
    <source>
        <dbReference type="ARBA" id="ARBA00001946"/>
    </source>
</evidence>
<dbReference type="PANTHER" id="PTHR22968">
    <property type="entry name" value="PROTEIN KINASE C, MU"/>
    <property type="match status" value="1"/>
</dbReference>
<evidence type="ECO:0000256" key="9">
    <source>
        <dbReference type="ARBA" id="ARBA00022679"/>
    </source>
</evidence>
<dbReference type="InterPro" id="IPR015727">
    <property type="entry name" value="Protein_Kinase_C_mu-related"/>
</dbReference>
<proteinExistence type="inferred from homology"/>
<keyword evidence="7" id="KW-0723">Serine/threonine-protein kinase</keyword>
<evidence type="ECO:0000259" key="23">
    <source>
        <dbReference type="PROSITE" id="PS50003"/>
    </source>
</evidence>
<dbReference type="Proteomes" id="UP000694404">
    <property type="component" value="Unplaced"/>
</dbReference>
<keyword evidence="6" id="KW-0963">Cytoplasm</keyword>
<evidence type="ECO:0000256" key="6">
    <source>
        <dbReference type="ARBA" id="ARBA00022490"/>
    </source>
</evidence>
<dbReference type="EC" id="2.7.11.13" evidence="5"/>
<evidence type="ECO:0000256" key="4">
    <source>
        <dbReference type="ARBA" id="ARBA00008582"/>
    </source>
</evidence>
<dbReference type="SMART" id="SM00233">
    <property type="entry name" value="PH"/>
    <property type="match status" value="1"/>
</dbReference>
<reference evidence="26" key="2">
    <citation type="submission" date="2025-09" db="UniProtKB">
        <authorList>
            <consortium name="Ensembl"/>
        </authorList>
    </citation>
    <scope>IDENTIFICATION</scope>
</reference>
<dbReference type="PROSITE" id="PS00107">
    <property type="entry name" value="PROTEIN_KINASE_ATP"/>
    <property type="match status" value="1"/>
</dbReference>
<keyword evidence="18" id="KW-0472">Membrane</keyword>
<comment type="cofactor">
    <cofactor evidence="1">
        <name>Mg(2+)</name>
        <dbReference type="ChEBI" id="CHEBI:18420"/>
    </cofactor>
</comment>
<keyword evidence="10" id="KW-0479">Metal-binding</keyword>
<dbReference type="PROSITE" id="PS50081">
    <property type="entry name" value="ZF_DAG_PE_2"/>
    <property type="match status" value="2"/>
</dbReference>
<dbReference type="GO" id="GO:0008270">
    <property type="term" value="F:zinc ion binding"/>
    <property type="evidence" value="ECO:0007669"/>
    <property type="project" value="UniProtKB-KW"/>
</dbReference>
<evidence type="ECO:0000256" key="5">
    <source>
        <dbReference type="ARBA" id="ARBA00012429"/>
    </source>
</evidence>
<dbReference type="GeneTree" id="ENSGT00950000183024"/>
<evidence type="ECO:0000313" key="27">
    <source>
        <dbReference type="Proteomes" id="UP000694404"/>
    </source>
</evidence>
<dbReference type="PROSITE" id="PS50003">
    <property type="entry name" value="PH_DOMAIN"/>
    <property type="match status" value="1"/>
</dbReference>
<dbReference type="GO" id="GO:0005829">
    <property type="term" value="C:cytosol"/>
    <property type="evidence" value="ECO:0007669"/>
    <property type="project" value="TreeGrafter"/>
</dbReference>
<evidence type="ECO:0000256" key="18">
    <source>
        <dbReference type="ARBA" id="ARBA00023136"/>
    </source>
</evidence>
<dbReference type="InterPro" id="IPR057764">
    <property type="entry name" value="Ubiquitin_PRKD1-3_N"/>
</dbReference>
<dbReference type="InterPro" id="IPR020454">
    <property type="entry name" value="DAG/PE-bd"/>
</dbReference>
<evidence type="ECO:0000256" key="3">
    <source>
        <dbReference type="ARBA" id="ARBA00004496"/>
    </source>
</evidence>
<evidence type="ECO:0000256" key="8">
    <source>
        <dbReference type="ARBA" id="ARBA00022553"/>
    </source>
</evidence>
<comment type="subcellular location">
    <subcellularLocation>
        <location evidence="3">Cytoplasm</location>
    </subcellularLocation>
    <subcellularLocation>
        <location evidence="2">Membrane</location>
    </subcellularLocation>
</comment>
<organism evidence="26 27">
    <name type="scientific">Chelonoidis abingdonii</name>
    <name type="common">Abingdon island giant tortoise</name>
    <name type="synonym">Testudo abingdonii</name>
    <dbReference type="NCBI Taxonomy" id="106734"/>
    <lineage>
        <taxon>Eukaryota</taxon>
        <taxon>Metazoa</taxon>
        <taxon>Chordata</taxon>
        <taxon>Craniata</taxon>
        <taxon>Vertebrata</taxon>
        <taxon>Euteleostomi</taxon>
        <taxon>Archelosauria</taxon>
        <taxon>Testudinata</taxon>
        <taxon>Testudines</taxon>
        <taxon>Cryptodira</taxon>
        <taxon>Durocryptodira</taxon>
        <taxon>Testudinoidea</taxon>
        <taxon>Testudinidae</taxon>
        <taxon>Chelonoidis</taxon>
    </lineage>
</organism>
<evidence type="ECO:0000256" key="2">
    <source>
        <dbReference type="ARBA" id="ARBA00004370"/>
    </source>
</evidence>
<feature type="domain" description="PH" evidence="23">
    <location>
        <begin position="326"/>
        <end position="442"/>
    </location>
</feature>
<keyword evidence="9" id="KW-0808">Transferase</keyword>
<evidence type="ECO:0000256" key="17">
    <source>
        <dbReference type="ARBA" id="ARBA00022842"/>
    </source>
</evidence>
<dbReference type="InterPro" id="IPR017441">
    <property type="entry name" value="Protein_kinase_ATP_BS"/>
</dbReference>
<feature type="binding site" evidence="21">
    <location>
        <begin position="492"/>
        <end position="500"/>
    </location>
    <ligand>
        <name>ATP</name>
        <dbReference type="ChEBI" id="CHEBI:30616"/>
    </ligand>
</feature>
<evidence type="ECO:0000256" key="22">
    <source>
        <dbReference type="PROSITE-ProRule" id="PRU10141"/>
    </source>
</evidence>
<dbReference type="Gene3D" id="1.10.510.10">
    <property type="entry name" value="Transferase(Phosphotransferase) domain 1"/>
    <property type="match status" value="1"/>
</dbReference>
<evidence type="ECO:0000256" key="15">
    <source>
        <dbReference type="ARBA" id="ARBA00022833"/>
    </source>
</evidence>
<dbReference type="GO" id="GO:0005524">
    <property type="term" value="F:ATP binding"/>
    <property type="evidence" value="ECO:0007669"/>
    <property type="project" value="UniProtKB-UniRule"/>
</dbReference>
<evidence type="ECO:0000256" key="16">
    <source>
        <dbReference type="ARBA" id="ARBA00022840"/>
    </source>
</evidence>
<dbReference type="SUPFAM" id="SSF57889">
    <property type="entry name" value="Cysteine-rich domain"/>
    <property type="match status" value="2"/>
</dbReference>
<dbReference type="SUPFAM" id="SSF50729">
    <property type="entry name" value="PH domain-like"/>
    <property type="match status" value="1"/>
</dbReference>
<evidence type="ECO:0000256" key="21">
    <source>
        <dbReference type="PIRSR" id="PIRSR000552-2"/>
    </source>
</evidence>
<keyword evidence="11" id="KW-0677">Repeat</keyword>
<dbReference type="PROSITE" id="PS00479">
    <property type="entry name" value="ZF_DAG_PE_1"/>
    <property type="match status" value="2"/>
</dbReference>
<accession>A0A8C0IXE6</accession>
<dbReference type="PROSITE" id="PS50011">
    <property type="entry name" value="PROTEIN_KINASE_DOM"/>
    <property type="match status" value="1"/>
</dbReference>
<dbReference type="FunFam" id="2.30.29.30:FF:000056">
    <property type="entry name" value="Serine/threonine-protein kinase"/>
    <property type="match status" value="1"/>
</dbReference>
<dbReference type="Pfam" id="PF00130">
    <property type="entry name" value="C1_1"/>
    <property type="match status" value="2"/>
</dbReference>
<keyword evidence="15" id="KW-0862">Zinc</keyword>
<evidence type="ECO:0000256" key="14">
    <source>
        <dbReference type="ARBA" id="ARBA00022777"/>
    </source>
</evidence>
<dbReference type="FunFam" id="3.30.60.20:FF:000007">
    <property type="entry name" value="Serine/threonine-protein kinase"/>
    <property type="match status" value="1"/>
</dbReference>
<dbReference type="FunFam" id="3.30.200.20:FF:000137">
    <property type="entry name" value="Serine/threonine-protein kinase"/>
    <property type="match status" value="1"/>
</dbReference>
<comment type="catalytic activity">
    <reaction evidence="19">
        <text>L-threonyl-[protein] + ATP = O-phospho-L-threonyl-[protein] + ADP + H(+)</text>
        <dbReference type="Rhea" id="RHEA:46608"/>
        <dbReference type="Rhea" id="RHEA-COMP:11060"/>
        <dbReference type="Rhea" id="RHEA-COMP:11605"/>
        <dbReference type="ChEBI" id="CHEBI:15378"/>
        <dbReference type="ChEBI" id="CHEBI:30013"/>
        <dbReference type="ChEBI" id="CHEBI:30616"/>
        <dbReference type="ChEBI" id="CHEBI:61977"/>
        <dbReference type="ChEBI" id="CHEBI:456216"/>
        <dbReference type="EC" id="2.7.11.13"/>
    </reaction>
</comment>
<sequence>SPKILVVADTGATGPQRSFLLQFPECGFFGMYDKILLFRHDLNSENILQRITSAEEIHEGDLVEVVLSALATVEDFQIRPHALYVHSYKAPTFCDYCGEMLWGLVRQGLKCEGCGLNYHKRCAFKIPNNCSGVRKRRLSNVSLPSAGLSIPRPVQTEYTASLDMFLLESHVRPLFQRCQPEPSKRIPSWSGRPIWMEKMVLCRVKVPHTFAVHSYTRPTICQYCKRLLKGLFRQGMQCKDCRFNCHKRCASKVPRDCLGEVVFNGGRKTCFQIVEYLWRHNKIHKPYFCYFLVLSTLSILSPSTSNNIPLMRVVQSIKHTKRKSSTMVKEGWMVHYTSRDNLRKRHYWRLDSKCLTLFQNESGTKYYKEIPLSEILQVNQPRDFSNMVQGSNPHCFEIITDTMVYFVGENNGNSHHNPVLAATGVGFDVAQSWEKAIRQALMPVTPQASVCTAAGQGRDHKELSLSISVSNCQIQENVDISSVYQIFADEVLGSGQFGIVYGGKHRKTGRDVAIKVIDKMRFPTKQESQLRNEVAILQNLHHPGIVNLECMFETPERVFVVMEKLHGDMLEMILSSEKSRLPERITKFMVTQILVALRNLHFKNIVHCDLKPENVLLASAEPFPQVKLCDFGFARIIGEKSFRRSVVGTPAYLAPEVLRSKGYNRSLDMWSVGVIVYVSLSGTFPFNEDEDINDQIQNAAFMYPPNPWKEISSEAIDLINNLLQVKMRKRYSVDKSLSHPWLQDYQTWLDLREFETRIGERYITHESDDARWEEHAYEHNLVYPKHFIMAPNPDDMEEDP</sequence>
<comment type="similarity">
    <text evidence="4">Belongs to the protein kinase superfamily. CAMK Ser/Thr protein kinase family. PKD subfamily.</text>
</comment>
<dbReference type="GO" id="GO:0035556">
    <property type="term" value="P:intracellular signal transduction"/>
    <property type="evidence" value="ECO:0007669"/>
    <property type="project" value="TreeGrafter"/>
</dbReference>
<evidence type="ECO:0000256" key="7">
    <source>
        <dbReference type="ARBA" id="ARBA00022527"/>
    </source>
</evidence>
<evidence type="ECO:0000256" key="12">
    <source>
        <dbReference type="ARBA" id="ARBA00022741"/>
    </source>
</evidence>
<dbReference type="AlphaFoldDB" id="A0A8C0IXE6"/>
<dbReference type="Pfam" id="PF00169">
    <property type="entry name" value="PH"/>
    <property type="match status" value="1"/>
</dbReference>
<dbReference type="InterPro" id="IPR001849">
    <property type="entry name" value="PH_domain"/>
</dbReference>
<feature type="domain" description="Phorbol-ester/DAG-type" evidence="25">
    <location>
        <begin position="207"/>
        <end position="257"/>
    </location>
</feature>
<dbReference type="FunFam" id="1.10.510.10:FF:000151">
    <property type="entry name" value="Serine/threonine-protein kinase"/>
    <property type="match status" value="1"/>
</dbReference>
<evidence type="ECO:0000256" key="13">
    <source>
        <dbReference type="ARBA" id="ARBA00022771"/>
    </source>
</evidence>
<protein>
    <recommendedName>
        <fullName evidence="5">protein kinase C</fullName>
        <ecNumber evidence="5">2.7.11.13</ecNumber>
    </recommendedName>
</protein>
<feature type="domain" description="Phorbol-ester/DAG-type" evidence="25">
    <location>
        <begin position="80"/>
        <end position="130"/>
    </location>
</feature>
<reference evidence="26" key="1">
    <citation type="submission" date="2025-08" db="UniProtKB">
        <authorList>
            <consortium name="Ensembl"/>
        </authorList>
    </citation>
    <scope>IDENTIFICATION</scope>
</reference>
<dbReference type="PIRSF" id="PIRSF000552">
    <property type="entry name" value="PKC_mu_nu_D2"/>
    <property type="match status" value="1"/>
</dbReference>
<dbReference type="FunFam" id="3.30.60.20:FF:000019">
    <property type="entry name" value="Serine/threonine-protein kinase"/>
    <property type="match status" value="1"/>
</dbReference>
<dbReference type="Gene3D" id="2.30.29.30">
    <property type="entry name" value="Pleckstrin-homology domain (PH domain)/Phosphotyrosine-binding domain (PTB)"/>
    <property type="match status" value="1"/>
</dbReference>
<dbReference type="InterPro" id="IPR000719">
    <property type="entry name" value="Prot_kinase_dom"/>
</dbReference>
<dbReference type="CDD" id="cd01239">
    <property type="entry name" value="PH_PKD"/>
    <property type="match status" value="1"/>
</dbReference>
<feature type="binding site" evidence="21 22">
    <location>
        <position position="515"/>
    </location>
    <ligand>
        <name>ATP</name>
        <dbReference type="ChEBI" id="CHEBI:30616"/>
    </ligand>
</feature>
<keyword evidence="17" id="KW-0460">Magnesium</keyword>
<feature type="active site" description="Proton acceptor" evidence="20">
    <location>
        <position position="609"/>
    </location>
</feature>
<dbReference type="PANTHER" id="PTHR22968:SF26">
    <property type="entry name" value="SERINE_THREONINE-PROTEIN KINASE D3"/>
    <property type="match status" value="1"/>
</dbReference>
<keyword evidence="13" id="KW-0863">Zinc-finger</keyword>
<evidence type="ECO:0000256" key="11">
    <source>
        <dbReference type="ARBA" id="ARBA00022737"/>
    </source>
</evidence>
<dbReference type="OMA" id="PKVPRDC"/>
<feature type="domain" description="Protein kinase" evidence="24">
    <location>
        <begin position="486"/>
        <end position="742"/>
    </location>
</feature>
<dbReference type="InterPro" id="IPR011993">
    <property type="entry name" value="PH-like_dom_sf"/>
</dbReference>